<organism evidence="7 8">
    <name type="scientific">Hydrogeniiclostridium mannosilyticum</name>
    <dbReference type="NCBI Taxonomy" id="2764322"/>
    <lineage>
        <taxon>Bacteria</taxon>
        <taxon>Bacillati</taxon>
        <taxon>Bacillota</taxon>
        <taxon>Clostridia</taxon>
        <taxon>Eubacteriales</taxon>
        <taxon>Acutalibacteraceae</taxon>
        <taxon>Hydrogeniiclostridium</taxon>
    </lineage>
</organism>
<dbReference type="RefSeq" id="WP_112332053.1">
    <property type="nucleotide sequence ID" value="NZ_JBKYJQ010000002.1"/>
</dbReference>
<dbReference type="PROSITE" id="PS51257">
    <property type="entry name" value="PROKAR_LIPOPROTEIN"/>
    <property type="match status" value="1"/>
</dbReference>
<dbReference type="CDD" id="cd06347">
    <property type="entry name" value="PBP1_ABC_LivK_ligand_binding-like"/>
    <property type="match status" value="1"/>
</dbReference>
<feature type="signal peptide" evidence="5">
    <location>
        <begin position="1"/>
        <end position="20"/>
    </location>
</feature>
<keyword evidence="3 5" id="KW-0732">Signal</keyword>
<evidence type="ECO:0000259" key="6">
    <source>
        <dbReference type="Pfam" id="PF13458"/>
    </source>
</evidence>
<accession>A0A328UFR9</accession>
<gene>
    <name evidence="7" type="ORF">DPQ25_04765</name>
</gene>
<dbReference type="EMBL" id="QLYR01000002">
    <property type="protein sequence ID" value="RAQ29622.1"/>
    <property type="molecule type" value="Genomic_DNA"/>
</dbReference>
<dbReference type="InterPro" id="IPR028081">
    <property type="entry name" value="Leu-bd"/>
</dbReference>
<dbReference type="Proteomes" id="UP000249377">
    <property type="component" value="Unassembled WGS sequence"/>
</dbReference>
<comment type="caution">
    <text evidence="7">The sequence shown here is derived from an EMBL/GenBank/DDBJ whole genome shotgun (WGS) entry which is preliminary data.</text>
</comment>
<evidence type="ECO:0000256" key="1">
    <source>
        <dbReference type="ARBA" id="ARBA00010062"/>
    </source>
</evidence>
<evidence type="ECO:0000313" key="7">
    <source>
        <dbReference type="EMBL" id="RAQ29622.1"/>
    </source>
</evidence>
<keyword evidence="2" id="KW-0813">Transport</keyword>
<evidence type="ECO:0000313" key="8">
    <source>
        <dbReference type="Proteomes" id="UP000249377"/>
    </source>
</evidence>
<feature type="chain" id="PRO_5039478355" evidence="5">
    <location>
        <begin position="21"/>
        <end position="382"/>
    </location>
</feature>
<dbReference type="InterPro" id="IPR028082">
    <property type="entry name" value="Peripla_BP_I"/>
</dbReference>
<dbReference type="AlphaFoldDB" id="A0A328UFR9"/>
<evidence type="ECO:0000256" key="3">
    <source>
        <dbReference type="ARBA" id="ARBA00022729"/>
    </source>
</evidence>
<dbReference type="Pfam" id="PF13458">
    <property type="entry name" value="Peripla_BP_6"/>
    <property type="match status" value="1"/>
</dbReference>
<evidence type="ECO:0000256" key="2">
    <source>
        <dbReference type="ARBA" id="ARBA00022448"/>
    </source>
</evidence>
<keyword evidence="8" id="KW-1185">Reference proteome</keyword>
<sequence>MKKRFLAAVLAALLVGTSLAGCQQGGEASGDTVKIGGLAPLTGKVANYGIATNNGIQLAVKKINDNGGILGGKKIDYIYYDEKGDPNEALTAFNKLVQNDQVVALIGDVTSNPTKAVAQKSVEYNLPMITATGTTAEITEGKPNVFRACFIDPYQGELMASYAADKLGAKSAAILYDNGDSYSSGIADAFEKVAKEQGMAVTKLGYASKSVDFRAQLTQIKGENPDVLLIPCYYEDVALIAAQAKEIGITAKLLGGDGWDGVLDKLDASNVDAVAGCYFCSQYSAESDDPDLQAFLEEYRETYDSEPSMFSVLGYDAMNMMAAAIDKAGSTDPDAIIEALKSIEYKGLTGTTTFDSSNNPVREAIITTVEDGKYKVVETYKK</sequence>
<proteinExistence type="inferred from homology"/>
<protein>
    <submittedName>
        <fullName evidence="7">Amino acid-binding protein</fullName>
    </submittedName>
</protein>
<dbReference type="InterPro" id="IPR051010">
    <property type="entry name" value="BCAA_transport"/>
</dbReference>
<evidence type="ECO:0000256" key="4">
    <source>
        <dbReference type="ARBA" id="ARBA00022970"/>
    </source>
</evidence>
<dbReference type="GO" id="GO:0006865">
    <property type="term" value="P:amino acid transport"/>
    <property type="evidence" value="ECO:0007669"/>
    <property type="project" value="UniProtKB-KW"/>
</dbReference>
<dbReference type="SUPFAM" id="SSF53822">
    <property type="entry name" value="Periplasmic binding protein-like I"/>
    <property type="match status" value="1"/>
</dbReference>
<keyword evidence="4" id="KW-0029">Amino-acid transport</keyword>
<dbReference type="PANTHER" id="PTHR30483:SF6">
    <property type="entry name" value="PERIPLASMIC BINDING PROTEIN OF ABC TRANSPORTER FOR NATURAL AMINO ACIDS"/>
    <property type="match status" value="1"/>
</dbReference>
<dbReference type="InterPro" id="IPR000709">
    <property type="entry name" value="Leu_Ile_Val-bd"/>
</dbReference>
<evidence type="ECO:0000256" key="5">
    <source>
        <dbReference type="SAM" id="SignalP"/>
    </source>
</evidence>
<comment type="similarity">
    <text evidence="1">Belongs to the leucine-binding protein family.</text>
</comment>
<dbReference type="PRINTS" id="PR00337">
    <property type="entry name" value="LEUILEVALBP"/>
</dbReference>
<dbReference type="Gene3D" id="3.40.50.2300">
    <property type="match status" value="2"/>
</dbReference>
<name>A0A328UFR9_9FIRM</name>
<reference evidence="7 8" key="1">
    <citation type="submission" date="2018-06" db="EMBL/GenBank/DDBJ databases">
        <title>Noncontiguous genome sequence of Ruminococcaceae bacterium ASD2818.</title>
        <authorList>
            <person name="Chaplin A.V."/>
            <person name="Sokolova S.R."/>
            <person name="Kochetkova T.O."/>
            <person name="Goltsov A.Y."/>
            <person name="Trofimov D.Y."/>
            <person name="Efimov B.A."/>
        </authorList>
    </citation>
    <scope>NUCLEOTIDE SEQUENCE [LARGE SCALE GENOMIC DNA]</scope>
    <source>
        <strain evidence="7 8">ASD2818</strain>
    </source>
</reference>
<feature type="domain" description="Leucine-binding protein" evidence="6">
    <location>
        <begin position="32"/>
        <end position="372"/>
    </location>
</feature>
<dbReference type="PANTHER" id="PTHR30483">
    <property type="entry name" value="LEUCINE-SPECIFIC-BINDING PROTEIN"/>
    <property type="match status" value="1"/>
</dbReference>